<dbReference type="SMART" id="SM00850">
    <property type="entry name" value="LytTR"/>
    <property type="match status" value="1"/>
</dbReference>
<dbReference type="OrthoDB" id="9808614at2"/>
<dbReference type="STRING" id="1220589.CD32_12080"/>
<gene>
    <name evidence="2" type="ORF">CD32_12080</name>
</gene>
<dbReference type="PANTHER" id="PTHR37299">
    <property type="entry name" value="TRANSCRIPTIONAL REGULATOR-RELATED"/>
    <property type="match status" value="1"/>
</dbReference>
<dbReference type="InterPro" id="IPR007492">
    <property type="entry name" value="LytTR_DNA-bd_dom"/>
</dbReference>
<evidence type="ECO:0000259" key="1">
    <source>
        <dbReference type="PROSITE" id="PS50930"/>
    </source>
</evidence>
<dbReference type="PANTHER" id="PTHR37299:SF4">
    <property type="entry name" value="TRANSCRIPTIONAL REGULATOR"/>
    <property type="match status" value="1"/>
</dbReference>
<sequence length="150" mass="17584">MKIHVKIEKQYEEIEVHLYANAYSDEVERVMKRLKTPVTTTIDGYKEQEIYMLKIEDIYSVYAEGPKIFFQTEEEEFESKRKLYELEELLSEQFTRVNKSTLINTNKIASIQLGRFGTPTLVLDNEVTVAVSRNYLKPLKQKLGIGRNAR</sequence>
<evidence type="ECO:0000313" key="2">
    <source>
        <dbReference type="EMBL" id="KGR84327.1"/>
    </source>
</evidence>
<proteinExistence type="predicted"/>
<accession>A0A0A3JBE1</accession>
<organism evidence="2 3">
    <name type="scientific">Lysinibacillus odysseyi 34hs-1 = NBRC 100172</name>
    <dbReference type="NCBI Taxonomy" id="1220589"/>
    <lineage>
        <taxon>Bacteria</taxon>
        <taxon>Bacillati</taxon>
        <taxon>Bacillota</taxon>
        <taxon>Bacilli</taxon>
        <taxon>Bacillales</taxon>
        <taxon>Bacillaceae</taxon>
        <taxon>Lysinibacillus</taxon>
    </lineage>
</organism>
<dbReference type="Gene3D" id="2.40.50.1020">
    <property type="entry name" value="LytTr DNA-binding domain"/>
    <property type="match status" value="1"/>
</dbReference>
<name>A0A0A3JBE1_9BACI</name>
<dbReference type="AlphaFoldDB" id="A0A0A3JBE1"/>
<dbReference type="EMBL" id="JPVP01000056">
    <property type="protein sequence ID" value="KGR84327.1"/>
    <property type="molecule type" value="Genomic_DNA"/>
</dbReference>
<dbReference type="eggNOG" id="COG3279">
    <property type="taxonomic scope" value="Bacteria"/>
</dbReference>
<keyword evidence="3" id="KW-1185">Reference proteome</keyword>
<dbReference type="Pfam" id="PF04397">
    <property type="entry name" value="LytTR"/>
    <property type="match status" value="1"/>
</dbReference>
<dbReference type="InterPro" id="IPR046947">
    <property type="entry name" value="LytR-like"/>
</dbReference>
<comment type="caution">
    <text evidence="2">The sequence shown here is derived from an EMBL/GenBank/DDBJ whole genome shotgun (WGS) entry which is preliminary data.</text>
</comment>
<feature type="domain" description="HTH LytTR-type" evidence="1">
    <location>
        <begin position="42"/>
        <end position="145"/>
    </location>
</feature>
<dbReference type="GO" id="GO:0000156">
    <property type="term" value="F:phosphorelay response regulator activity"/>
    <property type="evidence" value="ECO:0007669"/>
    <property type="project" value="InterPro"/>
</dbReference>
<reference evidence="2 3" key="1">
    <citation type="submission" date="2014-02" db="EMBL/GenBank/DDBJ databases">
        <title>Draft genome sequence of Lysinibacillus odysseyi NBRC 100172.</title>
        <authorList>
            <person name="Zhang F."/>
            <person name="Wang G."/>
            <person name="Zhang L."/>
        </authorList>
    </citation>
    <scope>NUCLEOTIDE SEQUENCE [LARGE SCALE GENOMIC DNA]</scope>
    <source>
        <strain evidence="2 3">NBRC 100172</strain>
    </source>
</reference>
<protein>
    <submittedName>
        <fullName evidence="2">Response regulator</fullName>
    </submittedName>
</protein>
<dbReference type="Proteomes" id="UP000030437">
    <property type="component" value="Unassembled WGS sequence"/>
</dbReference>
<dbReference type="RefSeq" id="WP_036154919.1">
    <property type="nucleotide sequence ID" value="NZ_AVCX01000005.1"/>
</dbReference>
<dbReference type="GO" id="GO:0003677">
    <property type="term" value="F:DNA binding"/>
    <property type="evidence" value="ECO:0007669"/>
    <property type="project" value="InterPro"/>
</dbReference>
<dbReference type="PROSITE" id="PS50930">
    <property type="entry name" value="HTH_LYTTR"/>
    <property type="match status" value="1"/>
</dbReference>
<evidence type="ECO:0000313" key="3">
    <source>
        <dbReference type="Proteomes" id="UP000030437"/>
    </source>
</evidence>